<evidence type="ECO:0008006" key="3">
    <source>
        <dbReference type="Google" id="ProtNLM"/>
    </source>
</evidence>
<gene>
    <name evidence="1" type="ORF">SKAU_G00029530</name>
</gene>
<dbReference type="GO" id="GO:0006955">
    <property type="term" value="P:immune response"/>
    <property type="evidence" value="ECO:0007669"/>
    <property type="project" value="InterPro"/>
</dbReference>
<dbReference type="GO" id="GO:0008009">
    <property type="term" value="F:chemokine activity"/>
    <property type="evidence" value="ECO:0007669"/>
    <property type="project" value="InterPro"/>
</dbReference>
<protein>
    <recommendedName>
        <fullName evidence="3">Chemokine interleukin-8-like domain-containing protein</fullName>
    </recommendedName>
</protein>
<proteinExistence type="predicted"/>
<reference evidence="1" key="1">
    <citation type="journal article" date="2023" name="Science">
        <title>Genome structures resolve the early diversification of teleost fishes.</title>
        <authorList>
            <person name="Parey E."/>
            <person name="Louis A."/>
            <person name="Montfort J."/>
            <person name="Bouchez O."/>
            <person name="Roques C."/>
            <person name="Iampietro C."/>
            <person name="Lluch J."/>
            <person name="Castinel A."/>
            <person name="Donnadieu C."/>
            <person name="Desvignes T."/>
            <person name="Floi Bucao C."/>
            <person name="Jouanno E."/>
            <person name="Wen M."/>
            <person name="Mejri S."/>
            <person name="Dirks R."/>
            <person name="Jansen H."/>
            <person name="Henkel C."/>
            <person name="Chen W.J."/>
            <person name="Zahm M."/>
            <person name="Cabau C."/>
            <person name="Klopp C."/>
            <person name="Thompson A.W."/>
            <person name="Robinson-Rechavi M."/>
            <person name="Braasch I."/>
            <person name="Lecointre G."/>
            <person name="Bobe J."/>
            <person name="Postlethwait J.H."/>
            <person name="Berthelot C."/>
            <person name="Roest Crollius H."/>
            <person name="Guiguen Y."/>
        </authorList>
    </citation>
    <scope>NUCLEOTIDE SEQUENCE</scope>
    <source>
        <strain evidence="1">WJC10195</strain>
    </source>
</reference>
<dbReference type="EMBL" id="JAINUF010000001">
    <property type="protein sequence ID" value="KAJ8382175.1"/>
    <property type="molecule type" value="Genomic_DNA"/>
</dbReference>
<keyword evidence="2" id="KW-1185">Reference proteome</keyword>
<organism evidence="1 2">
    <name type="scientific">Synaphobranchus kaupii</name>
    <name type="common">Kaup's arrowtooth eel</name>
    <dbReference type="NCBI Taxonomy" id="118154"/>
    <lineage>
        <taxon>Eukaryota</taxon>
        <taxon>Metazoa</taxon>
        <taxon>Chordata</taxon>
        <taxon>Craniata</taxon>
        <taxon>Vertebrata</taxon>
        <taxon>Euteleostomi</taxon>
        <taxon>Actinopterygii</taxon>
        <taxon>Neopterygii</taxon>
        <taxon>Teleostei</taxon>
        <taxon>Anguilliformes</taxon>
        <taxon>Synaphobranchidae</taxon>
        <taxon>Synaphobranchus</taxon>
    </lineage>
</organism>
<dbReference type="Gene3D" id="2.40.50.40">
    <property type="match status" value="1"/>
</dbReference>
<dbReference type="Proteomes" id="UP001152622">
    <property type="component" value="Chromosome 1"/>
</dbReference>
<comment type="caution">
    <text evidence="1">The sequence shown here is derived from an EMBL/GenBank/DDBJ whole genome shotgun (WGS) entry which is preliminary data.</text>
</comment>
<name>A0A9Q1GDH7_SYNKA</name>
<accession>A0A9Q1GDH7</accession>
<sequence>MNGCACSEVTQEPPLYHLIRSVQMTAPQLHCKNFLIILASATCSLTGVGHGCKCTQGKGYPIKTKVSTLEFFRISRQCRRIEITATMEQTYQTFCVSTDTPVIREFIHYINSFHSMDRY</sequence>
<dbReference type="SUPFAM" id="SSF54117">
    <property type="entry name" value="Interleukin 8-like chemokines"/>
    <property type="match status" value="1"/>
</dbReference>
<evidence type="ECO:0000313" key="2">
    <source>
        <dbReference type="Proteomes" id="UP001152622"/>
    </source>
</evidence>
<evidence type="ECO:0000313" key="1">
    <source>
        <dbReference type="EMBL" id="KAJ8382175.1"/>
    </source>
</evidence>
<dbReference type="AlphaFoldDB" id="A0A9Q1GDH7"/>
<dbReference type="GO" id="GO:0005576">
    <property type="term" value="C:extracellular region"/>
    <property type="evidence" value="ECO:0007669"/>
    <property type="project" value="InterPro"/>
</dbReference>
<dbReference type="InterPro" id="IPR036048">
    <property type="entry name" value="Interleukin_8-like_sf"/>
</dbReference>